<keyword evidence="2" id="KW-1185">Reference proteome</keyword>
<reference evidence="1" key="1">
    <citation type="submission" date="2023-04" db="EMBL/GenBank/DDBJ databases">
        <title>A chromosome-level genome assembly of the parasitoid wasp Eretmocerus hayati.</title>
        <authorList>
            <person name="Zhong Y."/>
            <person name="Liu S."/>
            <person name="Liu Y."/>
        </authorList>
    </citation>
    <scope>NUCLEOTIDE SEQUENCE</scope>
    <source>
        <strain evidence="1">ZJU_SS_LIU_2023</strain>
    </source>
</reference>
<dbReference type="Proteomes" id="UP001239111">
    <property type="component" value="Chromosome 2"/>
</dbReference>
<evidence type="ECO:0000313" key="2">
    <source>
        <dbReference type="Proteomes" id="UP001239111"/>
    </source>
</evidence>
<protein>
    <submittedName>
        <fullName evidence="1">Uncharacterized protein</fullName>
    </submittedName>
</protein>
<gene>
    <name evidence="1" type="ORF">QAD02_011793</name>
</gene>
<dbReference type="EMBL" id="CM056742">
    <property type="protein sequence ID" value="KAJ8676007.1"/>
    <property type="molecule type" value="Genomic_DNA"/>
</dbReference>
<name>A0ACC2NY11_9HYME</name>
<evidence type="ECO:0000313" key="1">
    <source>
        <dbReference type="EMBL" id="KAJ8676007.1"/>
    </source>
</evidence>
<organism evidence="1 2">
    <name type="scientific">Eretmocerus hayati</name>
    <dbReference type="NCBI Taxonomy" id="131215"/>
    <lineage>
        <taxon>Eukaryota</taxon>
        <taxon>Metazoa</taxon>
        <taxon>Ecdysozoa</taxon>
        <taxon>Arthropoda</taxon>
        <taxon>Hexapoda</taxon>
        <taxon>Insecta</taxon>
        <taxon>Pterygota</taxon>
        <taxon>Neoptera</taxon>
        <taxon>Endopterygota</taxon>
        <taxon>Hymenoptera</taxon>
        <taxon>Apocrita</taxon>
        <taxon>Proctotrupomorpha</taxon>
        <taxon>Chalcidoidea</taxon>
        <taxon>Aphelinidae</taxon>
        <taxon>Aphelininae</taxon>
        <taxon>Eretmocerus</taxon>
    </lineage>
</organism>
<proteinExistence type="predicted"/>
<accession>A0ACC2NY11</accession>
<sequence length="651" mass="71029">MNSLGDSDTANADDESKQQLGDGTNEGDAAAAKDGEAAAGGGDKATTGKEPRRNILQAIRKPLSSVFSRKIKETDAELGTAGLASVETLDDAEKEKNATSVVDGDGMETVRLDAEAGDEPPTKPHPFLVFFTLARRNILASAATLCILLLVIVIIGMACLLPRSHVAEPIFGDKILTWTSCGPIQGLLEDHAYAFRGIPYAVPPTGDRRFTPSVGLHNMSSCYSGTYKAYNASQSCWQRHGRKIDGSEDCLYLDVFTPTVRHDTLLSVVVLIGADTFSGPSPGIMRPSALLAHQFDMVFVRPNFRLDVLGFLAAEPLSRTRPSGGSGNYGLSDLVTALNWVNLNIENFGGDKSKVTIWGHRAGGTLAAALIGSHKAKGLFQNVWISSGSANFPMSELRDSEKQNKEFLDAIGCEDSKCLRDKPAETLMEAVPPSWYVSKDELPEANAASALKHEWLVKDGVFVREHMGDVWKSNFPAKVILGSTAQSGQLPANFNYNTTYDPQLIKKVISDSLIGTKGLTEAVLTKYETTLKGLHTMISDIRVVCPLFWVTVSNKKIPMYVSRFPRDGKIADVDSDAAAILGIYPNATVQQRQHLGEMQKIFKQFVWNGKVDKIDQGMYLFIDEDVIPHANIDICNYWIHQDMVPNFAKLN</sequence>
<comment type="caution">
    <text evidence="1">The sequence shown here is derived from an EMBL/GenBank/DDBJ whole genome shotgun (WGS) entry which is preliminary data.</text>
</comment>